<name>A0ABN4G4A0_9ACTN</name>
<reference evidence="1 2" key="1">
    <citation type="journal article" date="2015" name="ISME J.">
        <title>Draft Genome Sequence of Streptomyces incarnatus NRRL8089, which Produces the Nucleoside Antibiotic Sinefungin.</title>
        <authorList>
            <person name="Oshima K."/>
            <person name="Hattori M."/>
            <person name="Shimizu H."/>
            <person name="Fukuda K."/>
            <person name="Nemoto M."/>
            <person name="Inagaki K."/>
            <person name="Tamura T."/>
        </authorList>
    </citation>
    <scope>NUCLEOTIDE SEQUENCE [LARGE SCALE GENOMIC DNA]</scope>
    <source>
        <strain evidence="1 2">NRRL 8089</strain>
    </source>
</reference>
<protein>
    <submittedName>
        <fullName evidence="1">Uncharacterized protein</fullName>
    </submittedName>
</protein>
<sequence>MDTESSPPLDAAGLRSQLLEHEEGLRHLAKQLGSAGEFQACCTVRDAADLLLAAGRGLSAETPPCRATTHTMAVLCGFRYSY</sequence>
<dbReference type="Proteomes" id="UP000035366">
    <property type="component" value="Chromosome"/>
</dbReference>
<keyword evidence="2" id="KW-1185">Reference proteome</keyword>
<dbReference type="RefSeq" id="WP_208896735.1">
    <property type="nucleotide sequence ID" value="NZ_CP011497.1"/>
</dbReference>
<accession>A0ABN4G4A0</accession>
<proteinExistence type="predicted"/>
<gene>
    <name evidence="1" type="ORF">ABB07_00715</name>
</gene>
<evidence type="ECO:0000313" key="1">
    <source>
        <dbReference type="EMBL" id="AKJ08618.1"/>
    </source>
</evidence>
<dbReference type="EMBL" id="CP011497">
    <property type="protein sequence ID" value="AKJ08618.1"/>
    <property type="molecule type" value="Genomic_DNA"/>
</dbReference>
<evidence type="ECO:0000313" key="2">
    <source>
        <dbReference type="Proteomes" id="UP000035366"/>
    </source>
</evidence>
<organism evidence="1 2">
    <name type="scientific">Streptomyces incarnatus</name>
    <dbReference type="NCBI Taxonomy" id="665007"/>
    <lineage>
        <taxon>Bacteria</taxon>
        <taxon>Bacillati</taxon>
        <taxon>Actinomycetota</taxon>
        <taxon>Actinomycetes</taxon>
        <taxon>Kitasatosporales</taxon>
        <taxon>Streptomycetaceae</taxon>
        <taxon>Streptomyces</taxon>
    </lineage>
</organism>